<dbReference type="InterPro" id="IPR050708">
    <property type="entry name" value="T6SS_VgrG/RHS"/>
</dbReference>
<dbReference type="PANTHER" id="PTHR32305:SF15">
    <property type="entry name" value="PROTEIN RHSA-RELATED"/>
    <property type="match status" value="1"/>
</dbReference>
<dbReference type="Proteomes" id="UP000541535">
    <property type="component" value="Unassembled WGS sequence"/>
</dbReference>
<proteinExistence type="predicted"/>
<sequence>MTTIADPRTASLCQGSPVLSVVDNRGLPVRTVQYNRASNEEAFDELISQQSNTELGQLFSRIDPRLLSARQLDPAVPPNFRYDQSLSGQGIRSVSQDAGEQVVIYDVEGGPVWKRDSRGLIAEMEYDTLHRLITVTEQDDLGVAVTSERIIYGEAVEAPAAANLRGQIALRYDTAGMTRTPSCAVTGETLRSEQQFLLESIVNSNWAGTDASAWQRDLDPAVYISSWAYNALGSVVQSTDARGNQQAMQINVAGQLASSSLRLAGQASAHDLLSAISYSAAGQPLREVAGNGVVTEYGYEAATQRLSTFKTSRPAQSGRTSVLQDLQYSYDPVGNILAINDAAMPPSYTRNQKVEGENRYSYDALYQLLSATGRENANAGQQTATMPLPIVPLAGEAGQLSNYTRYYSYDRGGNLIGMQQVGQNSYTRSMVVAPTSNRAVQQTGGVMPGDVDGEFDACGNLRQLAPGQPLVWNTRNQLQRTVQVVRGGPDDDCENYRYDTAGQRATKVQTSLTSGTTRTARVLYLPGLELRRTEQNQGGSATPVEVLQVIKGGAAGRQSVRCLHWEVGQPAAIENDQLRFSLGDQIGSLLLELDQQADILTWEEYYPYGGTAVWSARNETETKYKYVRYSGKERDGSGLYYYGFRYYAPWLFRWISPDPAGTVDGLNLFCMVGNNPIAFSDFAGLNRESSLVGEADLDGQGASASGAAQSRGPAYFKGSSQKNTGLAAPTWQYDKHRPAGDQVWHSVRQKSSRILGKHQYVFGADRAITGSELETLDNNQFGPSYAPQSIGGTPNIGPGPLEILKRRKSFSQRPINILSGSHGNWHGNNWDGKLRYQPYLEQDFLEEDLTSYAGSQWVTASHVQNPMMEFIHTKNRVVPELGTMQNVTFHQLPGKRTGFGYYANDNYPKGSFNSRLRFYNMKGMTDTEFNTLTSNKGEHAILAYCFGRNDEALRHYRSLQPVVSYIGPDENTGLYNPPLFKDSVPDNDPQAPTKNNYKAHHLP</sequence>
<dbReference type="InterPro" id="IPR022385">
    <property type="entry name" value="Rhs_assc_core"/>
</dbReference>
<feature type="region of interest" description="Disordered" evidence="1">
    <location>
        <begin position="701"/>
        <end position="722"/>
    </location>
</feature>
<feature type="compositionally biased region" description="Low complexity" evidence="1">
    <location>
        <begin position="701"/>
        <end position="710"/>
    </location>
</feature>
<evidence type="ECO:0000313" key="2">
    <source>
        <dbReference type="EMBL" id="MBB3121746.1"/>
    </source>
</evidence>
<dbReference type="NCBIfam" id="TIGR03696">
    <property type="entry name" value="Rhs_assc_core"/>
    <property type="match status" value="1"/>
</dbReference>
<organism evidence="2 3">
    <name type="scientific">Pseudoduganella violacea</name>
    <dbReference type="NCBI Taxonomy" id="1715466"/>
    <lineage>
        <taxon>Bacteria</taxon>
        <taxon>Pseudomonadati</taxon>
        <taxon>Pseudomonadota</taxon>
        <taxon>Betaproteobacteria</taxon>
        <taxon>Burkholderiales</taxon>
        <taxon>Oxalobacteraceae</taxon>
        <taxon>Telluria group</taxon>
        <taxon>Pseudoduganella</taxon>
    </lineage>
</organism>
<reference evidence="2 3" key="1">
    <citation type="submission" date="2020-08" db="EMBL/GenBank/DDBJ databases">
        <title>Genomic Encyclopedia of Type Strains, Phase III (KMG-III): the genomes of soil and plant-associated and newly described type strains.</title>
        <authorList>
            <person name="Whitman W."/>
        </authorList>
    </citation>
    <scope>NUCLEOTIDE SEQUENCE [LARGE SCALE GENOMIC DNA]</scope>
    <source>
        <strain evidence="2 3">CECT 8897</strain>
    </source>
</reference>
<feature type="region of interest" description="Disordered" evidence="1">
    <location>
        <begin position="976"/>
        <end position="1003"/>
    </location>
</feature>
<dbReference type="EMBL" id="JACHXD010000019">
    <property type="protein sequence ID" value="MBB3121746.1"/>
    <property type="molecule type" value="Genomic_DNA"/>
</dbReference>
<name>A0A7W5FWE2_9BURK</name>
<dbReference type="AlphaFoldDB" id="A0A7W5FWE2"/>
<comment type="caution">
    <text evidence="2">The sequence shown here is derived from an EMBL/GenBank/DDBJ whole genome shotgun (WGS) entry which is preliminary data.</text>
</comment>
<keyword evidence="3" id="KW-1185">Reference proteome</keyword>
<evidence type="ECO:0000313" key="3">
    <source>
        <dbReference type="Proteomes" id="UP000541535"/>
    </source>
</evidence>
<dbReference type="PANTHER" id="PTHR32305">
    <property type="match status" value="1"/>
</dbReference>
<dbReference type="Pfam" id="PF15656">
    <property type="entry name" value="Tox-HDC"/>
    <property type="match status" value="2"/>
</dbReference>
<accession>A0A7W5FWE2</accession>
<dbReference type="InterPro" id="IPR028897">
    <property type="entry name" value="Tox-HDC_dom"/>
</dbReference>
<dbReference type="RefSeq" id="WP_183443432.1">
    <property type="nucleotide sequence ID" value="NZ_JACHXD010000019.1"/>
</dbReference>
<gene>
    <name evidence="2" type="ORF">FHS03_004838</name>
</gene>
<evidence type="ECO:0000256" key="1">
    <source>
        <dbReference type="SAM" id="MobiDB-lite"/>
    </source>
</evidence>
<protein>
    <submittedName>
        <fullName evidence="2">RHS repeat-associated protein</fullName>
    </submittedName>
</protein>
<dbReference type="Gene3D" id="2.180.10.10">
    <property type="entry name" value="RHS repeat-associated core"/>
    <property type="match status" value="1"/>
</dbReference>